<evidence type="ECO:0000313" key="1">
    <source>
        <dbReference type="EMBL" id="CAA3026758.1"/>
    </source>
</evidence>
<protein>
    <submittedName>
        <fullName evidence="1">Probable phosphatase 2C 34</fullName>
    </submittedName>
</protein>
<gene>
    <name evidence="1" type="ORF">OLEA9_D003223</name>
</gene>
<name>A0A8S0V5R8_OLEEU</name>
<dbReference type="Gramene" id="OE9D003223T2">
    <property type="protein sequence ID" value="OE9D003223C2"/>
    <property type="gene ID" value="OE9D003223"/>
</dbReference>
<dbReference type="Gene3D" id="3.60.40.10">
    <property type="entry name" value="PPM-type phosphatase domain"/>
    <property type="match status" value="1"/>
</dbReference>
<feature type="non-terminal residue" evidence="1">
    <location>
        <position position="90"/>
    </location>
</feature>
<organism evidence="1 2">
    <name type="scientific">Olea europaea subsp. europaea</name>
    <dbReference type="NCBI Taxonomy" id="158383"/>
    <lineage>
        <taxon>Eukaryota</taxon>
        <taxon>Viridiplantae</taxon>
        <taxon>Streptophyta</taxon>
        <taxon>Embryophyta</taxon>
        <taxon>Tracheophyta</taxon>
        <taxon>Spermatophyta</taxon>
        <taxon>Magnoliopsida</taxon>
        <taxon>eudicotyledons</taxon>
        <taxon>Gunneridae</taxon>
        <taxon>Pentapetalae</taxon>
        <taxon>asterids</taxon>
        <taxon>lamiids</taxon>
        <taxon>Lamiales</taxon>
        <taxon>Oleaceae</taxon>
        <taxon>Oleeae</taxon>
        <taxon>Olea</taxon>
    </lineage>
</organism>
<feature type="non-terminal residue" evidence="1">
    <location>
        <position position="1"/>
    </location>
</feature>
<evidence type="ECO:0000313" key="2">
    <source>
        <dbReference type="Proteomes" id="UP000594638"/>
    </source>
</evidence>
<comment type="caution">
    <text evidence="1">The sequence shown here is derived from an EMBL/GenBank/DDBJ whole genome shotgun (WGS) entry which is preliminary data.</text>
</comment>
<dbReference type="Proteomes" id="UP000594638">
    <property type="component" value="Unassembled WGS sequence"/>
</dbReference>
<dbReference type="AlphaFoldDB" id="A0A8S0V5R8"/>
<sequence>KKNDLILRSSGIINVNGSKNFSSIWEEFGCQEEIIVCGIFDGHGPWGHFVAKRVRESLPLPLLCNWEETLVEASLDPYFDMELDKRLYQV</sequence>
<accession>A0A8S0V5R8</accession>
<reference evidence="1 2" key="1">
    <citation type="submission" date="2019-12" db="EMBL/GenBank/DDBJ databases">
        <authorList>
            <person name="Alioto T."/>
            <person name="Alioto T."/>
            <person name="Gomez Garrido J."/>
        </authorList>
    </citation>
    <scope>NUCLEOTIDE SEQUENCE [LARGE SCALE GENOMIC DNA]</scope>
</reference>
<dbReference type="OrthoDB" id="1936072at2759"/>
<dbReference type="SUPFAM" id="SSF81606">
    <property type="entry name" value="PP2C-like"/>
    <property type="match status" value="1"/>
</dbReference>
<dbReference type="InterPro" id="IPR036457">
    <property type="entry name" value="PPM-type-like_dom_sf"/>
</dbReference>
<dbReference type="EMBL" id="CACTIH010009177">
    <property type="protein sequence ID" value="CAA3026758.1"/>
    <property type="molecule type" value="Genomic_DNA"/>
</dbReference>
<keyword evidence="2" id="KW-1185">Reference proteome</keyword>
<proteinExistence type="predicted"/>